<keyword evidence="4" id="KW-1185">Reference proteome</keyword>
<dbReference type="EMBL" id="VNHU01000004">
    <property type="protein sequence ID" value="TYP74240.1"/>
    <property type="molecule type" value="Genomic_DNA"/>
</dbReference>
<gene>
    <name evidence="3" type="ORF">BD809_10458</name>
</gene>
<feature type="domain" description="UspA" evidence="2">
    <location>
        <begin position="1"/>
        <end position="146"/>
    </location>
</feature>
<dbReference type="RefSeq" id="WP_148782358.1">
    <property type="nucleotide sequence ID" value="NZ_VNHU01000004.1"/>
</dbReference>
<evidence type="ECO:0000259" key="2">
    <source>
        <dbReference type="Pfam" id="PF00582"/>
    </source>
</evidence>
<protein>
    <submittedName>
        <fullName evidence="3">Nucleotide-binding universal stress UspA family protein</fullName>
    </submittedName>
</protein>
<dbReference type="PANTHER" id="PTHR46268:SF6">
    <property type="entry name" value="UNIVERSAL STRESS PROTEIN UP12"/>
    <property type="match status" value="1"/>
</dbReference>
<dbReference type="InterPro" id="IPR006015">
    <property type="entry name" value="Universal_stress_UspA"/>
</dbReference>
<sequence>MKNILLLTDFSENSETAIHYALQLHQGESCNFILLHVQKASNYTSDDLMVSQATTSVHTSILGETKKKLENIRHGLEKQYTSKKFSFEVLVDYDSFTDAIEQAVKMKKIALIVMGTNGATNAKEVLFGSNTVKVIRSVSCTVLAIPQHTTFTKPRTVLYALDYFENFDSLSTNPLLDLLEKFKSTLKILKIKEDETVTEAEKNDIIAMKEKFSNVRHTFHTMINIPTALAIESFVQIMNIDITAVVLHDESLLERFFKGSETSKISYGSKIPLLVLKRGKV</sequence>
<dbReference type="InterPro" id="IPR006016">
    <property type="entry name" value="UspA"/>
</dbReference>
<dbReference type="AlphaFoldDB" id="A0A5S5C7D5"/>
<dbReference type="PANTHER" id="PTHR46268">
    <property type="entry name" value="STRESS RESPONSE PROTEIN NHAX"/>
    <property type="match status" value="1"/>
</dbReference>
<name>A0A5S5C7D5_9FLAO</name>
<dbReference type="Gene3D" id="3.40.50.12370">
    <property type="match status" value="1"/>
</dbReference>
<reference evidence="3 4" key="1">
    <citation type="submission" date="2019-07" db="EMBL/GenBank/DDBJ databases">
        <title>Genomic Encyclopedia of Archaeal and Bacterial Type Strains, Phase II (KMG-II): from individual species to whole genera.</title>
        <authorList>
            <person name="Goeker M."/>
        </authorList>
    </citation>
    <scope>NUCLEOTIDE SEQUENCE [LARGE SCALE GENOMIC DNA]</scope>
    <source>
        <strain evidence="3 4">DSM 17527</strain>
    </source>
</reference>
<proteinExistence type="inferred from homology"/>
<dbReference type="CDD" id="cd00293">
    <property type="entry name" value="USP-like"/>
    <property type="match status" value="1"/>
</dbReference>
<comment type="similarity">
    <text evidence="1">Belongs to the universal stress protein A family.</text>
</comment>
<evidence type="ECO:0000256" key="1">
    <source>
        <dbReference type="ARBA" id="ARBA00008791"/>
    </source>
</evidence>
<evidence type="ECO:0000313" key="3">
    <source>
        <dbReference type="EMBL" id="TYP74240.1"/>
    </source>
</evidence>
<dbReference type="Proteomes" id="UP000324376">
    <property type="component" value="Unassembled WGS sequence"/>
</dbReference>
<dbReference type="SUPFAM" id="SSF52402">
    <property type="entry name" value="Adenine nucleotide alpha hydrolases-like"/>
    <property type="match status" value="2"/>
</dbReference>
<organism evidence="3 4">
    <name type="scientific">Aquimarina intermedia</name>
    <dbReference type="NCBI Taxonomy" id="350814"/>
    <lineage>
        <taxon>Bacteria</taxon>
        <taxon>Pseudomonadati</taxon>
        <taxon>Bacteroidota</taxon>
        <taxon>Flavobacteriia</taxon>
        <taxon>Flavobacteriales</taxon>
        <taxon>Flavobacteriaceae</taxon>
        <taxon>Aquimarina</taxon>
    </lineage>
</organism>
<evidence type="ECO:0000313" key="4">
    <source>
        <dbReference type="Proteomes" id="UP000324376"/>
    </source>
</evidence>
<comment type="caution">
    <text evidence="3">The sequence shown here is derived from an EMBL/GenBank/DDBJ whole genome shotgun (WGS) entry which is preliminary data.</text>
</comment>
<accession>A0A5S5C7D5</accession>
<dbReference type="Pfam" id="PF00582">
    <property type="entry name" value="Usp"/>
    <property type="match status" value="1"/>
</dbReference>
<dbReference type="OrthoDB" id="9788959at2"/>
<dbReference type="PRINTS" id="PR01438">
    <property type="entry name" value="UNVRSLSTRESS"/>
</dbReference>